<dbReference type="InterPro" id="IPR003607">
    <property type="entry name" value="HD/PDEase_dom"/>
</dbReference>
<dbReference type="NCBIfam" id="NF003701">
    <property type="entry name" value="PRK05318.1"/>
    <property type="match status" value="1"/>
</dbReference>
<dbReference type="Pfam" id="PF13286">
    <property type="entry name" value="HD_assoc"/>
    <property type="match status" value="1"/>
</dbReference>
<dbReference type="AlphaFoldDB" id="A0AAW8QWN9"/>
<dbReference type="NCBIfam" id="NF041026">
    <property type="entry name" value="antiphage_dGTPase"/>
    <property type="match status" value="1"/>
</dbReference>
<keyword evidence="5" id="KW-1185">Reference proteome</keyword>
<dbReference type="InterPro" id="IPR050135">
    <property type="entry name" value="dGTPase-like"/>
</dbReference>
<dbReference type="CDD" id="cd00077">
    <property type="entry name" value="HDc"/>
    <property type="match status" value="1"/>
</dbReference>
<dbReference type="NCBIfam" id="TIGR01353">
    <property type="entry name" value="dGTP_triPase"/>
    <property type="match status" value="1"/>
</dbReference>
<dbReference type="EMBL" id="JAVRIE010000001">
    <property type="protein sequence ID" value="MDT0581372.1"/>
    <property type="molecule type" value="Genomic_DNA"/>
</dbReference>
<protein>
    <recommendedName>
        <fullName evidence="2">Deoxyguanosinetriphosphate triphosphohydrolase-like protein</fullName>
    </recommendedName>
</protein>
<dbReference type="Proteomes" id="UP001249020">
    <property type="component" value="Unassembled WGS sequence"/>
</dbReference>
<dbReference type="GO" id="GO:0008832">
    <property type="term" value="F:dGTPase activity"/>
    <property type="evidence" value="ECO:0007669"/>
    <property type="project" value="TreeGrafter"/>
</dbReference>
<keyword evidence="1 2" id="KW-0378">Hydrolase</keyword>
<gene>
    <name evidence="4" type="ORF">RM544_02385</name>
</gene>
<dbReference type="InterPro" id="IPR026875">
    <property type="entry name" value="PHydrolase_assoc_dom"/>
</dbReference>
<feature type="domain" description="HD" evidence="3">
    <location>
        <begin position="60"/>
        <end position="252"/>
    </location>
</feature>
<proteinExistence type="inferred from homology"/>
<sequence length="453" mass="51584">MSIVDVWSERALQRVEKRDGDHRSAYQRDKARIMHSAAFRRLQAKTQVLGIGISDFYRTRLTHSLEAAQIGTGIASQVWQKQTELAKRLQIDEHLIESLCLAHDIGHPPFGHGGEVALHYMMNDYGGFEGNGQTFRIITKLETYSPDDGMNLARRTLLGLIKYPNYIDNLKNTTITEAKPHTHRLVKSKQWHPPKGLYLCDKAAFDWVVSPLSELDQEIFSESLVGDNRHARTLYKSVDCSIMELADDIAYAIHDLEDAIVMSMVTRDEFQNQVVKAILNMDINGLSENIINITEQLFSAIPYKRKNAIGALVNTFITAISIQKQGIFEADILDYNAKFPAEYAKALSLFKSFVYEFVIRKPELQLLEYKGQQIVMELFEAFSSEPERLLPANTAKRWMEAVELDSKTAPDNQHQQFRVIADYISGMTDEYATRLYTHLFLPKSNAVTDSLTP</sequence>
<dbReference type="InterPro" id="IPR006261">
    <property type="entry name" value="dGTPase"/>
</dbReference>
<reference evidence="4 5" key="1">
    <citation type="submission" date="2023-09" db="EMBL/GenBank/DDBJ databases">
        <authorList>
            <person name="Rey-Velasco X."/>
        </authorList>
    </citation>
    <scope>NUCLEOTIDE SEQUENCE [LARGE SCALE GENOMIC DNA]</scope>
    <source>
        <strain evidence="4 5">W409</strain>
    </source>
</reference>
<dbReference type="HAMAP" id="MF_01212">
    <property type="entry name" value="dGTPase_type2"/>
    <property type="match status" value="1"/>
</dbReference>
<evidence type="ECO:0000256" key="2">
    <source>
        <dbReference type="HAMAP-Rule" id="MF_01212"/>
    </source>
</evidence>
<evidence type="ECO:0000313" key="4">
    <source>
        <dbReference type="EMBL" id="MDT0581372.1"/>
    </source>
</evidence>
<dbReference type="InterPro" id="IPR023023">
    <property type="entry name" value="dNTPase_2"/>
</dbReference>
<dbReference type="RefSeq" id="WP_311360176.1">
    <property type="nucleotide sequence ID" value="NZ_JAVRIE010000001.1"/>
</dbReference>
<name>A0AAW8QWN9_9ALTE</name>
<dbReference type="Pfam" id="PF01966">
    <property type="entry name" value="HD"/>
    <property type="match status" value="1"/>
</dbReference>
<dbReference type="SMART" id="SM00471">
    <property type="entry name" value="HDc"/>
    <property type="match status" value="1"/>
</dbReference>
<comment type="similarity">
    <text evidence="2">Belongs to the dGTPase family. Type 2 subfamily.</text>
</comment>
<dbReference type="SUPFAM" id="SSF109604">
    <property type="entry name" value="HD-domain/PDEase-like"/>
    <property type="match status" value="1"/>
</dbReference>
<dbReference type="PROSITE" id="PS51831">
    <property type="entry name" value="HD"/>
    <property type="match status" value="1"/>
</dbReference>
<dbReference type="Gene3D" id="1.10.3210.10">
    <property type="entry name" value="Hypothetical protein af1432"/>
    <property type="match status" value="1"/>
</dbReference>
<dbReference type="PANTHER" id="PTHR11373:SF40">
    <property type="entry name" value="DEOXYGUANOSINETRIPHOSPHATE TRIPHOSPHOHYDROLASE-LIKE PROTEIN 2"/>
    <property type="match status" value="1"/>
</dbReference>
<accession>A0AAW8QWN9</accession>
<organism evidence="4 5">
    <name type="scientific">Brumicola blandensis</name>
    <dbReference type="NCBI Taxonomy" id="3075611"/>
    <lineage>
        <taxon>Bacteria</taxon>
        <taxon>Pseudomonadati</taxon>
        <taxon>Pseudomonadota</taxon>
        <taxon>Gammaproteobacteria</taxon>
        <taxon>Alteromonadales</taxon>
        <taxon>Alteromonadaceae</taxon>
        <taxon>Brumicola</taxon>
    </lineage>
</organism>
<dbReference type="PANTHER" id="PTHR11373">
    <property type="entry name" value="DEOXYNUCLEOSIDE TRIPHOSPHATE TRIPHOSPHOHYDROLASE"/>
    <property type="match status" value="1"/>
</dbReference>
<evidence type="ECO:0000259" key="3">
    <source>
        <dbReference type="PROSITE" id="PS51831"/>
    </source>
</evidence>
<comment type="caution">
    <text evidence="4">The sequence shown here is derived from an EMBL/GenBank/DDBJ whole genome shotgun (WGS) entry which is preliminary data.</text>
</comment>
<dbReference type="GO" id="GO:0006203">
    <property type="term" value="P:dGTP catabolic process"/>
    <property type="evidence" value="ECO:0007669"/>
    <property type="project" value="TreeGrafter"/>
</dbReference>
<evidence type="ECO:0000313" key="5">
    <source>
        <dbReference type="Proteomes" id="UP001249020"/>
    </source>
</evidence>
<evidence type="ECO:0000256" key="1">
    <source>
        <dbReference type="ARBA" id="ARBA00022801"/>
    </source>
</evidence>
<dbReference type="InterPro" id="IPR006674">
    <property type="entry name" value="HD_domain"/>
</dbReference>